<dbReference type="KEGG" id="abam:B1s21122_02195"/>
<dbReference type="RefSeq" id="WP_095680467.1">
    <property type="nucleotide sequence ID" value="NZ_CP016768.2"/>
</dbReference>
<dbReference type="EMBL" id="CP016768">
    <property type="protein sequence ID" value="ASY09163.1"/>
    <property type="molecule type" value="Genomic_DNA"/>
</dbReference>
<protein>
    <submittedName>
        <fullName evidence="1">Uncharacterized protein</fullName>
    </submittedName>
</protein>
<reference evidence="2" key="1">
    <citation type="submission" date="2016-10" db="EMBL/GenBank/DDBJ databases">
        <title>High microdiversification within the ubiquitous acI lineage of Actinobacteria.</title>
        <authorList>
            <person name="Neuenschwander S.M."/>
            <person name="Salcher M."/>
            <person name="Ghai R."/>
            <person name="Pernthaler J."/>
        </authorList>
    </citation>
    <scope>NUCLEOTIDE SEQUENCE [LARGE SCALE GENOMIC DNA]</scope>
</reference>
<gene>
    <name evidence="1" type="ORF">B1s21122_02195</name>
</gene>
<organism evidence="1 2">
    <name type="scientific">Candidatus Nanopelagicus limnae</name>
    <dbReference type="NCBI Taxonomy" id="1884634"/>
    <lineage>
        <taxon>Bacteria</taxon>
        <taxon>Bacillati</taxon>
        <taxon>Actinomycetota</taxon>
        <taxon>Actinomycetes</taxon>
        <taxon>Candidatus Nanopelagicales</taxon>
        <taxon>Candidatus Nanopelagicaceae</taxon>
        <taxon>Candidatus Nanopelagicus</taxon>
    </lineage>
</organism>
<dbReference type="OrthoDB" id="9993566at2"/>
<dbReference type="AlphaFoldDB" id="A0A249JXB2"/>
<sequence length="282" mass="31987">MRLAIPDLHQEEQVHQTGVALINLLGVDLFKFIDASLEKSDGSDWLTTYRKSNLVYANYNFIDPSNLLKELLRVSTSPLRKPIKSLIEMKDSVAFFNRLQIILDDRNDWVHHNSKYTSEHLKTLILNIYPIGVKLNLGLKLECDFLLSRLDGVIPDIAQNEDAAMPEAESLAPSQIVETLNKVISKDELTVGTLIDSEFLEYSYVLHLTGQIRNRKTDELLSEVNPQNSESIGALLIARKPNGGRLRLTHSGTIAAYFEDHWGYLATVLPDQWFPEHLHLTV</sequence>
<keyword evidence="2" id="KW-1185">Reference proteome</keyword>
<dbReference type="Proteomes" id="UP000217153">
    <property type="component" value="Chromosome"/>
</dbReference>
<evidence type="ECO:0000313" key="2">
    <source>
        <dbReference type="Proteomes" id="UP000217153"/>
    </source>
</evidence>
<accession>A0A249JXB2</accession>
<name>A0A249JXB2_9ACTN</name>
<evidence type="ECO:0000313" key="1">
    <source>
        <dbReference type="EMBL" id="ASY09163.1"/>
    </source>
</evidence>
<proteinExistence type="predicted"/>